<sequence length="205" mass="21410">MGSGNLGRTSLNGYKLLQDSPAIGSGVFVNNNSGKDFWGNSVASSGSTNRGAYNGAGIASGFTSSYYKIISRNSSKALSIPGSSNTDGVQLQQLAYTGGDNQLWQIAYVGGGNYKIVSKLNGKAIDISGYSTTDGASIIQWPYSGGDNQQWKLSAASAEGYYKLISKLSGKAVDISGGSTADGTPIIQWPFSGSYNQQWELVPVS</sequence>
<dbReference type="EMBL" id="JAWCUD010000002">
    <property type="protein sequence ID" value="MDU0200914.1"/>
    <property type="molecule type" value="Genomic_DNA"/>
</dbReference>
<dbReference type="RefSeq" id="WP_315950548.1">
    <property type="nucleotide sequence ID" value="NZ_JAWCUD010000002.1"/>
</dbReference>
<accession>A0ABU3R9H0</accession>
<dbReference type="Proteomes" id="UP001260980">
    <property type="component" value="Unassembled WGS sequence"/>
</dbReference>
<gene>
    <name evidence="2" type="ORF">RQP52_07415</name>
</gene>
<dbReference type="PROSITE" id="PS50231">
    <property type="entry name" value="RICIN_B_LECTIN"/>
    <property type="match status" value="1"/>
</dbReference>
<dbReference type="SMART" id="SM00458">
    <property type="entry name" value="RICIN"/>
    <property type="match status" value="1"/>
</dbReference>
<dbReference type="Pfam" id="PF14200">
    <property type="entry name" value="RicinB_lectin_2"/>
    <property type="match status" value="2"/>
</dbReference>
<keyword evidence="3" id="KW-1185">Reference proteome</keyword>
<evidence type="ECO:0000259" key="1">
    <source>
        <dbReference type="SMART" id="SM00458"/>
    </source>
</evidence>
<comment type="caution">
    <text evidence="2">The sequence shown here is derived from an EMBL/GenBank/DDBJ whole genome shotgun (WGS) entry which is preliminary data.</text>
</comment>
<dbReference type="InterPro" id="IPR000772">
    <property type="entry name" value="Ricin_B_lectin"/>
</dbReference>
<dbReference type="Gene3D" id="2.80.10.50">
    <property type="match status" value="3"/>
</dbReference>
<proteinExistence type="predicted"/>
<protein>
    <submittedName>
        <fullName evidence="2">RICIN domain-containing protein</fullName>
    </submittedName>
</protein>
<evidence type="ECO:0000313" key="2">
    <source>
        <dbReference type="EMBL" id="MDU0200914.1"/>
    </source>
</evidence>
<dbReference type="CDD" id="cd00161">
    <property type="entry name" value="beta-trefoil_Ricin-like"/>
    <property type="match status" value="2"/>
</dbReference>
<reference evidence="2 3" key="1">
    <citation type="submission" date="2023-10" db="EMBL/GenBank/DDBJ databases">
        <title>Paenibacillus strain PFR10 Genome sequencing and assembly.</title>
        <authorList>
            <person name="Kim I."/>
        </authorList>
    </citation>
    <scope>NUCLEOTIDE SEQUENCE [LARGE SCALE GENOMIC DNA]</scope>
    <source>
        <strain evidence="2 3">PFR10</strain>
    </source>
</reference>
<dbReference type="SUPFAM" id="SSF50370">
    <property type="entry name" value="Ricin B-like lectins"/>
    <property type="match status" value="1"/>
</dbReference>
<feature type="domain" description="Ricin B lectin" evidence="1">
    <location>
        <begin position="64"/>
        <end position="202"/>
    </location>
</feature>
<organism evidence="2 3">
    <name type="scientific">Paenibacillus violae</name>
    <dbReference type="NCBI Taxonomy" id="3077234"/>
    <lineage>
        <taxon>Bacteria</taxon>
        <taxon>Bacillati</taxon>
        <taxon>Bacillota</taxon>
        <taxon>Bacilli</taxon>
        <taxon>Bacillales</taxon>
        <taxon>Paenibacillaceae</taxon>
        <taxon>Paenibacillus</taxon>
    </lineage>
</organism>
<evidence type="ECO:0000313" key="3">
    <source>
        <dbReference type="Proteomes" id="UP001260980"/>
    </source>
</evidence>
<name>A0ABU3R9H0_9BACL</name>
<dbReference type="InterPro" id="IPR035992">
    <property type="entry name" value="Ricin_B-like_lectins"/>
</dbReference>